<dbReference type="Proteomes" id="UP000226191">
    <property type="component" value="Unassembled WGS sequence"/>
</dbReference>
<evidence type="ECO:0000256" key="1">
    <source>
        <dbReference type="ARBA" id="ARBA00004651"/>
    </source>
</evidence>
<dbReference type="EMBL" id="MVCE01000002">
    <property type="protein sequence ID" value="PGF35226.1"/>
    <property type="molecule type" value="Genomic_DNA"/>
</dbReference>
<dbReference type="AlphaFoldDB" id="A0A8B2VFK3"/>
<dbReference type="SUPFAM" id="SSF81345">
    <property type="entry name" value="ABC transporter involved in vitamin B12 uptake, BtuC"/>
    <property type="match status" value="1"/>
</dbReference>
<dbReference type="InterPro" id="IPR000522">
    <property type="entry name" value="ABC_transptr_permease_BtuC"/>
</dbReference>
<evidence type="ECO:0000313" key="8">
    <source>
        <dbReference type="EMBL" id="PGF35226.1"/>
    </source>
</evidence>
<dbReference type="RefSeq" id="WP_002515839.1">
    <property type="nucleotide sequence ID" value="NZ_AP019664.1"/>
</dbReference>
<gene>
    <name evidence="8" type="ORF">B1B09_06495</name>
</gene>
<dbReference type="GO" id="GO:0005886">
    <property type="term" value="C:plasma membrane"/>
    <property type="evidence" value="ECO:0007669"/>
    <property type="project" value="UniProtKB-SubCell"/>
</dbReference>
<proteinExistence type="inferred from homology"/>
<dbReference type="PANTHER" id="PTHR30472">
    <property type="entry name" value="FERRIC ENTEROBACTIN TRANSPORT SYSTEM PERMEASE PROTEIN"/>
    <property type="match status" value="1"/>
</dbReference>
<protein>
    <submittedName>
        <fullName evidence="8">Iron ABC transporter permease</fullName>
    </submittedName>
</protein>
<dbReference type="Pfam" id="PF01032">
    <property type="entry name" value="FecCD"/>
    <property type="match status" value="1"/>
</dbReference>
<evidence type="ECO:0000256" key="3">
    <source>
        <dbReference type="ARBA" id="ARBA00022448"/>
    </source>
</evidence>
<keyword evidence="5" id="KW-0812">Transmembrane</keyword>
<dbReference type="GO" id="GO:0022857">
    <property type="term" value="F:transmembrane transporter activity"/>
    <property type="evidence" value="ECO:0007669"/>
    <property type="project" value="InterPro"/>
</dbReference>
<evidence type="ECO:0000256" key="7">
    <source>
        <dbReference type="ARBA" id="ARBA00023136"/>
    </source>
</evidence>
<keyword evidence="6" id="KW-1133">Transmembrane helix</keyword>
<dbReference type="PANTHER" id="PTHR30472:SF67">
    <property type="entry name" value="PERMEASE OF ABC TRANSPORTER-RELATED"/>
    <property type="match status" value="1"/>
</dbReference>
<comment type="caution">
    <text evidence="8">The sequence shown here is derived from an EMBL/GenBank/DDBJ whole genome shotgun (WGS) entry which is preliminary data.</text>
</comment>
<evidence type="ECO:0000256" key="2">
    <source>
        <dbReference type="ARBA" id="ARBA00007935"/>
    </source>
</evidence>
<evidence type="ECO:0000256" key="5">
    <source>
        <dbReference type="ARBA" id="ARBA00022692"/>
    </source>
</evidence>
<dbReference type="InterPro" id="IPR037294">
    <property type="entry name" value="ABC_BtuC-like"/>
</dbReference>
<dbReference type="CDD" id="cd06550">
    <property type="entry name" value="TM_ABC_iron-siderophores_like"/>
    <property type="match status" value="1"/>
</dbReference>
<dbReference type="Gene3D" id="1.10.3470.10">
    <property type="entry name" value="ABC transporter involved in vitamin B12 uptake, BtuC"/>
    <property type="match status" value="1"/>
</dbReference>
<evidence type="ECO:0000256" key="6">
    <source>
        <dbReference type="ARBA" id="ARBA00022989"/>
    </source>
</evidence>
<comment type="similarity">
    <text evidence="2">Belongs to the binding-protein-dependent transport system permease family. FecCD subfamily.</text>
</comment>
<keyword evidence="4" id="KW-1003">Cell membrane</keyword>
<keyword evidence="7" id="KW-0472">Membrane</keyword>
<accession>A0A8B2VFK3</accession>
<evidence type="ECO:0000256" key="4">
    <source>
        <dbReference type="ARBA" id="ARBA00022475"/>
    </source>
</evidence>
<comment type="subcellular location">
    <subcellularLocation>
        <location evidence="1">Cell membrane</location>
        <topology evidence="1">Multi-pass membrane protein</topology>
    </subcellularLocation>
</comment>
<sequence length="389" mass="40793">MLGAHSEGDDTSVRSVSDQGDLVAILNRVPARSLEDVTSYQSDLRRGRSVVLILVFVTVLLFVLGTALSIGSVQVPFTMVWKVVAHRVFPEGVISVEWTPAIDRIVADTRLPRVLLAAVAGMALTTVGTVVQALLRNPLANPTILGVSSGAATGAIAVMRFGLLIGGTVSLGLAAFGGAFLTLLLVIMVARQRQTMTAGTLILTGTAVSALLSAVNNFMVLTSPDPQLASQVLFWSLGGFGAAKWENLLFPSGVLAIGIILCLAQASNLNILLAGEESAGSLGLNVNRFRTWMFAVAAAIVGVTVAVCGVVGFIGLVMPHITRLCVGADHRRTLPIGLLLGAIFTVLADLGARMVIRPQELPVGIVTALVGAPFFLFLLRRNGGRRKDD</sequence>
<evidence type="ECO:0000313" key="9">
    <source>
        <dbReference type="Proteomes" id="UP000226191"/>
    </source>
</evidence>
<dbReference type="GO" id="GO:0033214">
    <property type="term" value="P:siderophore-iron import into cell"/>
    <property type="evidence" value="ECO:0007669"/>
    <property type="project" value="TreeGrafter"/>
</dbReference>
<organism evidence="8 9">
    <name type="scientific">Cutibacterium acnes</name>
    <name type="common">Propionibacterium acnes</name>
    <dbReference type="NCBI Taxonomy" id="1747"/>
    <lineage>
        <taxon>Bacteria</taxon>
        <taxon>Bacillati</taxon>
        <taxon>Actinomycetota</taxon>
        <taxon>Actinomycetes</taxon>
        <taxon>Propionibacteriales</taxon>
        <taxon>Propionibacteriaceae</taxon>
        <taxon>Cutibacterium</taxon>
    </lineage>
</organism>
<dbReference type="FunFam" id="1.10.3470.10:FF:000001">
    <property type="entry name" value="Vitamin B12 ABC transporter permease BtuC"/>
    <property type="match status" value="1"/>
</dbReference>
<dbReference type="GeneID" id="92856063"/>
<keyword evidence="3" id="KW-0813">Transport</keyword>
<reference evidence="8 9" key="1">
    <citation type="submission" date="2017-02" db="EMBL/GenBank/DDBJ databases">
        <title>Prevalence of linear plasmids in Cutibacterium acnes isolates obtained from cancerous prostatic tissue.</title>
        <authorList>
            <person name="Davidsson S."/>
            <person name="Bruggemann H."/>
        </authorList>
    </citation>
    <scope>NUCLEOTIDE SEQUENCE [LARGE SCALE GENOMIC DNA]</scope>
    <source>
        <strain evidence="8 9">11-78</strain>
    </source>
</reference>
<name>A0A8B2VFK3_CUTAC</name>